<evidence type="ECO:0000313" key="2">
    <source>
        <dbReference type="EMBL" id="KAJ1647264.1"/>
    </source>
</evidence>
<proteinExistence type="predicted"/>
<sequence length="359" mass="39388">MSLASGANTVQSLIAKQATSQNKAVQLLSGTGILSSEILYAVASKFDPSVPRATSRIDRIIMDSCHQSLKNKQPNEQKIAIVTGANSGIGFETAKAIGRAGFHTILACRNMQLGEEAVEKLTRQTGLENRFELMHLDLASLESVYGFIEKFKQKWQHLDILVCNAGVMACPLMKTKDGIEMQFGINHVGHFALSTGLLDRLEKPEDGSRIVVLTSMGAFMTPDINFERIEKDSMYDRSLNYAISKLANMTFGASLARKLEGTKVTVNIAHPGSIATNLFQHVGGSYRLIRGISGLFLLDQVAGALTTIYLALDPQVEGISGVFFNRCLQMNMHPVALDIAEQDKLWAFTEKLIADKYKK</sequence>
<organism evidence="2 3">
    <name type="scientific">Coemansia asiatica</name>
    <dbReference type="NCBI Taxonomy" id="1052880"/>
    <lineage>
        <taxon>Eukaryota</taxon>
        <taxon>Fungi</taxon>
        <taxon>Fungi incertae sedis</taxon>
        <taxon>Zoopagomycota</taxon>
        <taxon>Kickxellomycotina</taxon>
        <taxon>Kickxellomycetes</taxon>
        <taxon>Kickxellales</taxon>
        <taxon>Kickxellaceae</taxon>
        <taxon>Coemansia</taxon>
    </lineage>
</organism>
<comment type="caution">
    <text evidence="2">The sequence shown here is derived from an EMBL/GenBank/DDBJ whole genome shotgun (WGS) entry which is preliminary data.</text>
</comment>
<dbReference type="Pfam" id="PF00106">
    <property type="entry name" value="adh_short"/>
    <property type="match status" value="1"/>
</dbReference>
<dbReference type="PANTHER" id="PTHR43157:SF31">
    <property type="entry name" value="PHOSPHATIDYLINOSITOL-GLYCAN BIOSYNTHESIS CLASS F PROTEIN"/>
    <property type="match status" value="1"/>
</dbReference>
<dbReference type="SUPFAM" id="SSF51735">
    <property type="entry name" value="NAD(P)-binding Rossmann-fold domains"/>
    <property type="match status" value="1"/>
</dbReference>
<dbReference type="AlphaFoldDB" id="A0A9W8CK28"/>
<gene>
    <name evidence="2" type="primary">RDH14</name>
    <name evidence="2" type="ORF">LPJ64_001310</name>
</gene>
<dbReference type="EMBL" id="JANBOH010000034">
    <property type="protein sequence ID" value="KAJ1647264.1"/>
    <property type="molecule type" value="Genomic_DNA"/>
</dbReference>
<dbReference type="InterPro" id="IPR002347">
    <property type="entry name" value="SDR_fam"/>
</dbReference>
<dbReference type="GO" id="GO:0016491">
    <property type="term" value="F:oxidoreductase activity"/>
    <property type="evidence" value="ECO:0007669"/>
    <property type="project" value="UniProtKB-KW"/>
</dbReference>
<reference evidence="2" key="1">
    <citation type="submission" date="2022-07" db="EMBL/GenBank/DDBJ databases">
        <title>Phylogenomic reconstructions and comparative analyses of Kickxellomycotina fungi.</title>
        <authorList>
            <person name="Reynolds N.K."/>
            <person name="Stajich J.E."/>
            <person name="Barry K."/>
            <person name="Grigoriev I.V."/>
            <person name="Crous P."/>
            <person name="Smith M.E."/>
        </authorList>
    </citation>
    <scope>NUCLEOTIDE SEQUENCE</scope>
    <source>
        <strain evidence="2">NBRC 105413</strain>
    </source>
</reference>
<protein>
    <submittedName>
        <fullName evidence="2">Retinol dehydrogenase 14</fullName>
    </submittedName>
</protein>
<dbReference type="Proteomes" id="UP001145021">
    <property type="component" value="Unassembled WGS sequence"/>
</dbReference>
<dbReference type="PRINTS" id="PR00081">
    <property type="entry name" value="GDHRDH"/>
</dbReference>
<keyword evidence="1" id="KW-0560">Oxidoreductase</keyword>
<dbReference type="CDD" id="cd05327">
    <property type="entry name" value="retinol-DH_like_SDR_c_like"/>
    <property type="match status" value="1"/>
</dbReference>
<evidence type="ECO:0000313" key="3">
    <source>
        <dbReference type="Proteomes" id="UP001145021"/>
    </source>
</evidence>
<dbReference type="Gene3D" id="3.40.50.720">
    <property type="entry name" value="NAD(P)-binding Rossmann-like Domain"/>
    <property type="match status" value="1"/>
</dbReference>
<dbReference type="PANTHER" id="PTHR43157">
    <property type="entry name" value="PHOSPHATIDYLINOSITOL-GLYCAN BIOSYNTHESIS CLASS F PROTEIN-RELATED"/>
    <property type="match status" value="1"/>
</dbReference>
<name>A0A9W8CK28_9FUNG</name>
<keyword evidence="3" id="KW-1185">Reference proteome</keyword>
<dbReference type="InterPro" id="IPR036291">
    <property type="entry name" value="NAD(P)-bd_dom_sf"/>
</dbReference>
<evidence type="ECO:0000256" key="1">
    <source>
        <dbReference type="ARBA" id="ARBA00023002"/>
    </source>
</evidence>
<accession>A0A9W8CK28</accession>